<dbReference type="CDD" id="cd06543">
    <property type="entry name" value="GH18_PF-ChiA-like"/>
    <property type="match status" value="1"/>
</dbReference>
<accession>A0A1I0LT28</accession>
<dbReference type="CDD" id="cd00063">
    <property type="entry name" value="FN3"/>
    <property type="match status" value="2"/>
</dbReference>
<dbReference type="Pfam" id="PF00041">
    <property type="entry name" value="fn3"/>
    <property type="match status" value="2"/>
</dbReference>
<reference evidence="9 10" key="1">
    <citation type="submission" date="2016-10" db="EMBL/GenBank/DDBJ databases">
        <authorList>
            <person name="de Groot N.N."/>
        </authorList>
    </citation>
    <scope>NUCLEOTIDE SEQUENCE [LARGE SCALE GENOMIC DNA]</scope>
    <source>
        <strain evidence="9 10">CGMCC 4.5598</strain>
    </source>
</reference>
<dbReference type="Proteomes" id="UP000199361">
    <property type="component" value="Unassembled WGS sequence"/>
</dbReference>
<proteinExistence type="predicted"/>
<feature type="signal peptide" evidence="7">
    <location>
        <begin position="1"/>
        <end position="29"/>
    </location>
</feature>
<dbReference type="GO" id="GO:0030246">
    <property type="term" value="F:carbohydrate binding"/>
    <property type="evidence" value="ECO:0007669"/>
    <property type="project" value="InterPro"/>
</dbReference>
<evidence type="ECO:0000256" key="3">
    <source>
        <dbReference type="ARBA" id="ARBA00023277"/>
    </source>
</evidence>
<dbReference type="GO" id="GO:0005576">
    <property type="term" value="C:extracellular region"/>
    <property type="evidence" value="ECO:0007669"/>
    <property type="project" value="InterPro"/>
</dbReference>
<keyword evidence="10" id="KW-1185">Reference proteome</keyword>
<dbReference type="GO" id="GO:0004553">
    <property type="term" value="F:hydrolase activity, hydrolyzing O-glycosyl compounds"/>
    <property type="evidence" value="ECO:0007669"/>
    <property type="project" value="InterPro"/>
</dbReference>
<feature type="chain" id="PRO_5011755519" evidence="7">
    <location>
        <begin position="30"/>
        <end position="566"/>
    </location>
</feature>
<dbReference type="InterPro" id="IPR052750">
    <property type="entry name" value="GH18_Chitinase"/>
</dbReference>
<feature type="domain" description="Fibronectin type-III" evidence="8">
    <location>
        <begin position="189"/>
        <end position="276"/>
    </location>
</feature>
<keyword evidence="3" id="KW-0119">Carbohydrate metabolism</keyword>
<dbReference type="RefSeq" id="WP_091093571.1">
    <property type="nucleotide sequence ID" value="NZ_FOHX01000024.1"/>
</dbReference>
<dbReference type="STRING" id="568860.SAMN05421811_124124"/>
<keyword evidence="4" id="KW-0326">Glycosidase</keyword>
<protein>
    <submittedName>
        <fullName evidence="9">Chitodextrinase</fullName>
    </submittedName>
</protein>
<dbReference type="SUPFAM" id="SSF49265">
    <property type="entry name" value="Fibronectin type III"/>
    <property type="match status" value="1"/>
</dbReference>
<dbReference type="Gene3D" id="3.20.20.80">
    <property type="entry name" value="Glycosidases"/>
    <property type="match status" value="1"/>
</dbReference>
<dbReference type="PANTHER" id="PTHR42976">
    <property type="entry name" value="BIFUNCTIONAL CHITINASE/LYSOZYME-RELATED"/>
    <property type="match status" value="1"/>
</dbReference>
<organism evidence="9 10">
    <name type="scientific">Nonomuraea wenchangensis</name>
    <dbReference type="NCBI Taxonomy" id="568860"/>
    <lineage>
        <taxon>Bacteria</taxon>
        <taxon>Bacillati</taxon>
        <taxon>Actinomycetota</taxon>
        <taxon>Actinomycetes</taxon>
        <taxon>Streptosporangiales</taxon>
        <taxon>Streptosporangiaceae</taxon>
        <taxon>Nonomuraea</taxon>
    </lineage>
</organism>
<dbReference type="SMART" id="SM00060">
    <property type="entry name" value="FN3"/>
    <property type="match status" value="2"/>
</dbReference>
<dbReference type="FunFam" id="2.60.40.10:FF:001114">
    <property type="entry name" value="Chitinase A1"/>
    <property type="match status" value="1"/>
</dbReference>
<dbReference type="SUPFAM" id="SSF51055">
    <property type="entry name" value="Carbohydrate binding domain"/>
    <property type="match status" value="1"/>
</dbReference>
<evidence type="ECO:0000256" key="7">
    <source>
        <dbReference type="SAM" id="SignalP"/>
    </source>
</evidence>
<dbReference type="Gene3D" id="2.60.40.10">
    <property type="entry name" value="Immunoglobulins"/>
    <property type="match status" value="2"/>
</dbReference>
<dbReference type="EMBL" id="FOHX01000024">
    <property type="protein sequence ID" value="SEU45319.1"/>
    <property type="molecule type" value="Genomic_DNA"/>
</dbReference>
<feature type="domain" description="Fibronectin type-III" evidence="8">
    <location>
        <begin position="100"/>
        <end position="185"/>
    </location>
</feature>
<name>A0A1I0LT28_9ACTN</name>
<dbReference type="InterPro" id="IPR003961">
    <property type="entry name" value="FN3_dom"/>
</dbReference>
<evidence type="ECO:0000256" key="1">
    <source>
        <dbReference type="ARBA" id="ARBA00022729"/>
    </source>
</evidence>
<gene>
    <name evidence="9" type="ORF">SAMN05421811_124124</name>
</gene>
<dbReference type="InterPro" id="IPR013783">
    <property type="entry name" value="Ig-like_fold"/>
</dbReference>
<evidence type="ECO:0000256" key="4">
    <source>
        <dbReference type="ARBA" id="ARBA00023295"/>
    </source>
</evidence>
<evidence type="ECO:0000259" key="8">
    <source>
        <dbReference type="PROSITE" id="PS50853"/>
    </source>
</evidence>
<evidence type="ECO:0000313" key="10">
    <source>
        <dbReference type="Proteomes" id="UP000199361"/>
    </source>
</evidence>
<keyword evidence="5" id="KW-0624">Polysaccharide degradation</keyword>
<dbReference type="InterPro" id="IPR036116">
    <property type="entry name" value="FN3_sf"/>
</dbReference>
<keyword evidence="1 7" id="KW-0732">Signal</keyword>
<evidence type="ECO:0000313" key="9">
    <source>
        <dbReference type="EMBL" id="SEU45319.1"/>
    </source>
</evidence>
<dbReference type="GO" id="GO:0000272">
    <property type="term" value="P:polysaccharide catabolic process"/>
    <property type="evidence" value="ECO:0007669"/>
    <property type="project" value="UniProtKB-KW"/>
</dbReference>
<feature type="region of interest" description="Disordered" evidence="6">
    <location>
        <begin position="179"/>
        <end position="200"/>
    </location>
</feature>
<dbReference type="OrthoDB" id="99456at2"/>
<dbReference type="CDD" id="cd12214">
    <property type="entry name" value="ChiA1_BD"/>
    <property type="match status" value="1"/>
</dbReference>
<dbReference type="InterPro" id="IPR017853">
    <property type="entry name" value="GH"/>
</dbReference>
<evidence type="ECO:0000256" key="6">
    <source>
        <dbReference type="SAM" id="MobiDB-lite"/>
    </source>
</evidence>
<dbReference type="AlphaFoldDB" id="A0A1I0LT28"/>
<dbReference type="SUPFAM" id="SSF51445">
    <property type="entry name" value="(Trans)glycosidases"/>
    <property type="match status" value="1"/>
</dbReference>
<dbReference type="InterPro" id="IPR003610">
    <property type="entry name" value="CBM5/12"/>
</dbReference>
<evidence type="ECO:0000256" key="2">
    <source>
        <dbReference type="ARBA" id="ARBA00022801"/>
    </source>
</evidence>
<dbReference type="InterPro" id="IPR036573">
    <property type="entry name" value="CBM_sf_5/12"/>
</dbReference>
<evidence type="ECO:0000256" key="5">
    <source>
        <dbReference type="ARBA" id="ARBA00023326"/>
    </source>
</evidence>
<sequence length="566" mass="58124">MRFRSKLAASFACTVLALTGAGLPAAAQADSQAAQSSVRLLAAAWAPWTAYATGAVVTYNGVDYVCLQGHTSQPGWEPPNVPALWKVSSGGGTDTTAPSVPGNLRSTGVTSSSVSLAWNASTDNVGVTGYNVYRGGSLVTTVTGTTYTDTGRAANTAYTYTVRARDAAGNLSGVSNSVTATTSGGNTGAPGQPGTVSTSVTSSSVSLSWGASSGTVTGYRVHEGSTQKAQVTGTSATISGLGACTTHTYTVKAYNSAGESAGRDATATTSGCTGNPAKMAGAPYLYMGWGNPPNPGTVMDATGVKSFTMAFILSSGGCTPAWDGNRALTGGADQQAINTIKSKGGSVQISFGGWQGNKLGPNCGSPEAFAGAVQQVINAVGPAVVDFDIENTDEFENYTVQDRILNGIKIIKANNPNVKAVVTFGTTTTGPNSHGVRLINQARALGVPIDNFTIMPFDFGSSNIYQDTVNASEGLKNALKNAYGWTDAQAYAHMGISGMNGLSDQQELTTTAAWTQIRDWAKSKGLTRLAYWAVNRDRGCPGGGVTSNCSGISQSDWDFTRITAGF</sequence>
<dbReference type="PANTHER" id="PTHR42976:SF1">
    <property type="entry name" value="GH18 DOMAIN-CONTAINING PROTEIN-RELATED"/>
    <property type="match status" value="1"/>
</dbReference>
<dbReference type="PROSITE" id="PS50853">
    <property type="entry name" value="FN3"/>
    <property type="match status" value="2"/>
</dbReference>
<dbReference type="SMART" id="SM00495">
    <property type="entry name" value="ChtBD3"/>
    <property type="match status" value="1"/>
</dbReference>
<dbReference type="Pfam" id="PF02839">
    <property type="entry name" value="CBM_5_12"/>
    <property type="match status" value="1"/>
</dbReference>
<dbReference type="Gene3D" id="2.10.10.20">
    <property type="entry name" value="Carbohydrate-binding module superfamily 5/12"/>
    <property type="match status" value="1"/>
</dbReference>
<keyword evidence="2" id="KW-0378">Hydrolase</keyword>